<name>A0A816G9P5_9BILA</name>
<dbReference type="EMBL" id="CAJNOW010019177">
    <property type="protein sequence ID" value="CAF1670907.1"/>
    <property type="molecule type" value="Genomic_DNA"/>
</dbReference>
<accession>A0A816G9P5</accession>
<protein>
    <submittedName>
        <fullName evidence="2">Uncharacterized protein</fullName>
    </submittedName>
</protein>
<organism evidence="2 3">
    <name type="scientific">Rotaria magnacalcarata</name>
    <dbReference type="NCBI Taxonomy" id="392030"/>
    <lineage>
        <taxon>Eukaryota</taxon>
        <taxon>Metazoa</taxon>
        <taxon>Spiralia</taxon>
        <taxon>Gnathifera</taxon>
        <taxon>Rotifera</taxon>
        <taxon>Eurotatoria</taxon>
        <taxon>Bdelloidea</taxon>
        <taxon>Philodinida</taxon>
        <taxon>Philodinidae</taxon>
        <taxon>Rotaria</taxon>
    </lineage>
</organism>
<evidence type="ECO:0000313" key="2">
    <source>
        <dbReference type="EMBL" id="CAF1670907.1"/>
    </source>
</evidence>
<comment type="caution">
    <text evidence="2">The sequence shown here is derived from an EMBL/GenBank/DDBJ whole genome shotgun (WGS) entry which is preliminary data.</text>
</comment>
<dbReference type="Proteomes" id="UP000663834">
    <property type="component" value="Unassembled WGS sequence"/>
</dbReference>
<dbReference type="AlphaFoldDB" id="A0A816G9P5"/>
<reference evidence="2" key="1">
    <citation type="submission" date="2021-02" db="EMBL/GenBank/DDBJ databases">
        <authorList>
            <person name="Nowell W R."/>
        </authorList>
    </citation>
    <scope>NUCLEOTIDE SEQUENCE</scope>
</reference>
<evidence type="ECO:0000256" key="1">
    <source>
        <dbReference type="SAM" id="MobiDB-lite"/>
    </source>
</evidence>
<evidence type="ECO:0000313" key="3">
    <source>
        <dbReference type="Proteomes" id="UP000663834"/>
    </source>
</evidence>
<sequence>MTNRVINYSGYTSNEQSILRQQLKHNNKSSNEQVDRIFRFISEYPEAVSNIHQYIQTNYINKQQINEQISSTPKRSRPLDESGGSNGAGRRRRQRKRFQHDQDQDNDNENEFSDSQRMMASELQTGESALTTTNQRITTENTNKLKRISWEHFGRNTYCTKCWCIGHLRNNCNSLPKCRICLETFIENTSHVCHKEPRCAQCNGNHQSLDAQCKVIQDYKQRLKDGVDEATKSGKLQRVVPKEQVPTFELNEQDFPSLGTNINKNPSTWYISQNLVTRPPITTTTTVDYATLATTDKWPLKINEIDIEVIKPKYTPDAFTLVVRYVPQELDEKFVENEIQRTIASASRIKRIQYNYHRKLNDYRFEVKDYQEYCSILKLGRIAIGYSWLSITPFYPGNRLTYCTKCWCIGHLRNNCNSLPKCRICLETFTENTSHSLDAQCQVIQDYKQRLKDEVDEAIKSGKLQRVIPKEQAPTFELNEQDFPSLGTNINKNPSTGYISQNLVTRPPITTTTTGGSEMLIGNINNNVMKLVDSMSRLEGKVDQVKSDLKVASLDIQLHQAVLADTIEIMKEFIQKFIPQSLTYNKTDRASLIPMAQQLFNRFSYAAINLREGFEANRKISRSSTYASSNNIEHPVILTSLLS</sequence>
<dbReference type="OrthoDB" id="6513379at2759"/>
<feature type="compositionally biased region" description="Basic residues" evidence="1">
    <location>
        <begin position="89"/>
        <end position="98"/>
    </location>
</feature>
<gene>
    <name evidence="2" type="ORF">KQP761_LOCUS34229</name>
</gene>
<feature type="region of interest" description="Disordered" evidence="1">
    <location>
        <begin position="68"/>
        <end position="113"/>
    </location>
</feature>
<proteinExistence type="predicted"/>